<dbReference type="AlphaFoldDB" id="A0A836LJZ9"/>
<keyword evidence="2" id="KW-1185">Reference proteome</keyword>
<name>A0A836LJZ9_9TRYP</name>
<evidence type="ECO:0000313" key="2">
    <source>
        <dbReference type="Proteomes" id="UP000674318"/>
    </source>
</evidence>
<proteinExistence type="predicted"/>
<dbReference type="Proteomes" id="UP000674318">
    <property type="component" value="Unassembled WGS sequence"/>
</dbReference>
<accession>A0A836LJZ9</accession>
<dbReference type="KEGG" id="phet:94292495"/>
<organism evidence="1 2">
    <name type="scientific">Porcisia hertigi</name>
    <dbReference type="NCBI Taxonomy" id="2761500"/>
    <lineage>
        <taxon>Eukaryota</taxon>
        <taxon>Discoba</taxon>
        <taxon>Euglenozoa</taxon>
        <taxon>Kinetoplastea</taxon>
        <taxon>Metakinetoplastina</taxon>
        <taxon>Trypanosomatida</taxon>
        <taxon>Trypanosomatidae</taxon>
        <taxon>Leishmaniinae</taxon>
        <taxon>Porcisia</taxon>
    </lineage>
</organism>
<comment type="caution">
    <text evidence="1">The sequence shown here is derived from an EMBL/GenBank/DDBJ whole genome shotgun (WGS) entry which is preliminary data.</text>
</comment>
<dbReference type="OrthoDB" id="266105at2759"/>
<sequence>MVPIVPSTTKFFSTACTAETMRCATRISRSSSTRAAHGLASAWGGSSIVRAVGAIHSMQVGRLNLPAGISAGLQCTVSTSNFFPVDGSGRSAGVPHPPLRLIESAVSSPAATSGTQTEGNVYTLHIVGPSEFVNVVAEVLGDDVLVELVGRFHVEPYAFWRSGKYACPTVRISYNGLRSTDHSLRVLHAPDNTAARQRRLYRAIFMDKSL</sequence>
<dbReference type="RefSeq" id="XP_067759439.1">
    <property type="nucleotide sequence ID" value="XM_067902418.1"/>
</dbReference>
<evidence type="ECO:0000313" key="1">
    <source>
        <dbReference type="EMBL" id="KAG5510967.1"/>
    </source>
</evidence>
<dbReference type="EMBL" id="JAFJZO010000007">
    <property type="protein sequence ID" value="KAG5510967.1"/>
    <property type="molecule type" value="Genomic_DNA"/>
</dbReference>
<gene>
    <name evidence="1" type="ORF">JKF63_06468</name>
</gene>
<protein>
    <submittedName>
        <fullName evidence="1">Uncharacterized protein</fullName>
    </submittedName>
</protein>
<reference evidence="1 2" key="1">
    <citation type="submission" date="2021-02" db="EMBL/GenBank/DDBJ databases">
        <title>Porcisia hertigi Genome sequencing and assembly.</title>
        <authorList>
            <person name="Almutairi H."/>
            <person name="Gatherer D."/>
        </authorList>
    </citation>
    <scope>NUCLEOTIDE SEQUENCE [LARGE SCALE GENOMIC DNA]</scope>
    <source>
        <strain evidence="1 2">C119</strain>
    </source>
</reference>
<dbReference type="GeneID" id="94292495"/>